<dbReference type="AlphaFoldDB" id="A0A444Y253"/>
<proteinExistence type="predicted"/>
<dbReference type="Proteomes" id="UP000289738">
    <property type="component" value="Chromosome B08"/>
</dbReference>
<dbReference type="Gene3D" id="3.40.395.10">
    <property type="entry name" value="Adenoviral Proteinase, Chain A"/>
    <property type="match status" value="1"/>
</dbReference>
<organism evidence="1 2">
    <name type="scientific">Arachis hypogaea</name>
    <name type="common">Peanut</name>
    <dbReference type="NCBI Taxonomy" id="3818"/>
    <lineage>
        <taxon>Eukaryota</taxon>
        <taxon>Viridiplantae</taxon>
        <taxon>Streptophyta</taxon>
        <taxon>Embryophyta</taxon>
        <taxon>Tracheophyta</taxon>
        <taxon>Spermatophyta</taxon>
        <taxon>Magnoliopsida</taxon>
        <taxon>eudicotyledons</taxon>
        <taxon>Gunneridae</taxon>
        <taxon>Pentapetalae</taxon>
        <taxon>rosids</taxon>
        <taxon>fabids</taxon>
        <taxon>Fabales</taxon>
        <taxon>Fabaceae</taxon>
        <taxon>Papilionoideae</taxon>
        <taxon>50 kb inversion clade</taxon>
        <taxon>dalbergioids sensu lato</taxon>
        <taxon>Dalbergieae</taxon>
        <taxon>Pterocarpus clade</taxon>
        <taxon>Arachis</taxon>
    </lineage>
</organism>
<keyword evidence="2" id="KW-1185">Reference proteome</keyword>
<gene>
    <name evidence="1" type="ORF">Ahy_B08g091472</name>
</gene>
<name>A0A444Y253_ARAHY</name>
<dbReference type="EMBL" id="SDMP01000018">
    <property type="protein sequence ID" value="RYQ96021.1"/>
    <property type="molecule type" value="Genomic_DNA"/>
</dbReference>
<accession>A0A444Y253</accession>
<evidence type="ECO:0000313" key="2">
    <source>
        <dbReference type="Proteomes" id="UP000289738"/>
    </source>
</evidence>
<sequence length="170" mass="19610">MLGSHDVEYIDPNTKKAYQISEFMDYLPFLDKRKLASHSFTEIFYPFSKLWLFAPVCNGGHWWLWIADVKKNTFYVPDPVKKKKNETPQSRIALNKFVSLIISQMRVYAGAEPLMDDREGIEAPREYGPTILLHKINKLRNKAIEASEAIRLPKLSAALSNPFVNSHLEI</sequence>
<dbReference type="InterPro" id="IPR038765">
    <property type="entry name" value="Papain-like_cys_pep_sf"/>
</dbReference>
<comment type="caution">
    <text evidence="1">The sequence shown here is derived from an EMBL/GenBank/DDBJ whole genome shotgun (WGS) entry which is preliminary data.</text>
</comment>
<protein>
    <recommendedName>
        <fullName evidence="3">Ubiquitin-like protease family profile domain-containing protein</fullName>
    </recommendedName>
</protein>
<dbReference type="SUPFAM" id="SSF54001">
    <property type="entry name" value="Cysteine proteinases"/>
    <property type="match status" value="1"/>
</dbReference>
<evidence type="ECO:0000313" key="1">
    <source>
        <dbReference type="EMBL" id="RYQ96021.1"/>
    </source>
</evidence>
<reference evidence="1 2" key="1">
    <citation type="submission" date="2019-01" db="EMBL/GenBank/DDBJ databases">
        <title>Sequencing of cultivated peanut Arachis hypogaea provides insights into genome evolution and oil improvement.</title>
        <authorList>
            <person name="Chen X."/>
        </authorList>
    </citation>
    <scope>NUCLEOTIDE SEQUENCE [LARGE SCALE GENOMIC DNA]</scope>
    <source>
        <strain evidence="2">cv. Fuhuasheng</strain>
        <tissue evidence="1">Leaves</tissue>
    </source>
</reference>
<evidence type="ECO:0008006" key="3">
    <source>
        <dbReference type="Google" id="ProtNLM"/>
    </source>
</evidence>